<protein>
    <recommendedName>
        <fullName evidence="10">Homeobox domain-containing protein</fullName>
    </recommendedName>
</protein>
<keyword evidence="2" id="KW-0217">Developmental protein</keyword>
<feature type="region of interest" description="Disordered" evidence="9">
    <location>
        <begin position="37"/>
        <end position="132"/>
    </location>
</feature>
<dbReference type="InterPro" id="IPR051662">
    <property type="entry name" value="H2.0_Homeobox_NeuralPatt"/>
</dbReference>
<dbReference type="InterPro" id="IPR017970">
    <property type="entry name" value="Homeobox_CS"/>
</dbReference>
<evidence type="ECO:0000256" key="9">
    <source>
        <dbReference type="SAM" id="MobiDB-lite"/>
    </source>
</evidence>
<dbReference type="SMART" id="SM00389">
    <property type="entry name" value="HOX"/>
    <property type="match status" value="1"/>
</dbReference>
<feature type="DNA-binding region" description="Homeobox" evidence="7">
    <location>
        <begin position="326"/>
        <end position="385"/>
    </location>
</feature>
<dbReference type="InterPro" id="IPR000047">
    <property type="entry name" value="HTH_motif"/>
</dbReference>
<dbReference type="InterPro" id="IPR001356">
    <property type="entry name" value="HD"/>
</dbReference>
<dbReference type="InterPro" id="IPR020479">
    <property type="entry name" value="HD_metazoa"/>
</dbReference>
<evidence type="ECO:0000256" key="5">
    <source>
        <dbReference type="ARBA" id="ARBA00023242"/>
    </source>
</evidence>
<dbReference type="PROSITE" id="PS50071">
    <property type="entry name" value="HOMEOBOX_2"/>
    <property type="match status" value="1"/>
</dbReference>
<dbReference type="InterPro" id="IPR009057">
    <property type="entry name" value="Homeodomain-like_sf"/>
</dbReference>
<evidence type="ECO:0000256" key="8">
    <source>
        <dbReference type="RuleBase" id="RU000682"/>
    </source>
</evidence>
<evidence type="ECO:0000256" key="7">
    <source>
        <dbReference type="PROSITE-ProRule" id="PRU00108"/>
    </source>
</evidence>
<evidence type="ECO:0000259" key="10">
    <source>
        <dbReference type="PROSITE" id="PS50071"/>
    </source>
</evidence>
<dbReference type="PRINTS" id="PR00024">
    <property type="entry name" value="HOMEOBOX"/>
</dbReference>
<dbReference type="SUPFAM" id="SSF46689">
    <property type="entry name" value="Homeodomain-like"/>
    <property type="match status" value="1"/>
</dbReference>
<evidence type="ECO:0000313" key="11">
    <source>
        <dbReference type="EMBL" id="CAH0385309.1"/>
    </source>
</evidence>
<dbReference type="GO" id="GO:0003677">
    <property type="term" value="F:DNA binding"/>
    <property type="evidence" value="ECO:0007669"/>
    <property type="project" value="UniProtKB-UniRule"/>
</dbReference>
<reference evidence="11" key="1">
    <citation type="submission" date="2021-12" db="EMBL/GenBank/DDBJ databases">
        <authorList>
            <person name="King R."/>
        </authorList>
    </citation>
    <scope>NUCLEOTIDE SEQUENCE</scope>
</reference>
<dbReference type="PRINTS" id="PR00031">
    <property type="entry name" value="HTHREPRESSR"/>
</dbReference>
<evidence type="ECO:0000256" key="4">
    <source>
        <dbReference type="ARBA" id="ARBA00023155"/>
    </source>
</evidence>
<name>A0A9P0A726_BEMTA</name>
<keyword evidence="5 7" id="KW-0539">Nucleus</keyword>
<dbReference type="PROSITE" id="PS00027">
    <property type="entry name" value="HOMEOBOX_1"/>
    <property type="match status" value="1"/>
</dbReference>
<proteinExistence type="inferred from homology"/>
<evidence type="ECO:0000256" key="6">
    <source>
        <dbReference type="ARBA" id="ARBA00038504"/>
    </source>
</evidence>
<feature type="compositionally biased region" description="Acidic residues" evidence="9">
    <location>
        <begin position="470"/>
        <end position="482"/>
    </location>
</feature>
<comment type="subcellular location">
    <subcellularLocation>
        <location evidence="1 7 8">Nucleus</location>
    </subcellularLocation>
</comment>
<feature type="compositionally biased region" description="Polar residues" evidence="9">
    <location>
        <begin position="395"/>
        <end position="405"/>
    </location>
</feature>
<feature type="compositionally biased region" description="Gly residues" evidence="9">
    <location>
        <begin position="39"/>
        <end position="52"/>
    </location>
</feature>
<dbReference type="FunFam" id="1.10.10.60:FF:000177">
    <property type="entry name" value="Homeobox protein DBX1"/>
    <property type="match status" value="1"/>
</dbReference>
<dbReference type="CDD" id="cd00086">
    <property type="entry name" value="homeodomain"/>
    <property type="match status" value="1"/>
</dbReference>
<dbReference type="GO" id="GO:0005634">
    <property type="term" value="C:nucleus"/>
    <property type="evidence" value="ECO:0007669"/>
    <property type="project" value="UniProtKB-SubCell"/>
</dbReference>
<keyword evidence="12" id="KW-1185">Reference proteome</keyword>
<gene>
    <name evidence="11" type="ORF">BEMITA_LOCUS4549</name>
</gene>
<evidence type="ECO:0000256" key="1">
    <source>
        <dbReference type="ARBA" id="ARBA00004123"/>
    </source>
</evidence>
<dbReference type="Pfam" id="PF00046">
    <property type="entry name" value="Homeodomain"/>
    <property type="match status" value="1"/>
</dbReference>
<feature type="region of interest" description="Disordered" evidence="9">
    <location>
        <begin position="387"/>
        <end position="482"/>
    </location>
</feature>
<comment type="similarity">
    <text evidence="6">Belongs to the H2.0 homeobox family.</text>
</comment>
<organism evidence="11 12">
    <name type="scientific">Bemisia tabaci</name>
    <name type="common">Sweetpotato whitefly</name>
    <name type="synonym">Aleurodes tabaci</name>
    <dbReference type="NCBI Taxonomy" id="7038"/>
    <lineage>
        <taxon>Eukaryota</taxon>
        <taxon>Metazoa</taxon>
        <taxon>Ecdysozoa</taxon>
        <taxon>Arthropoda</taxon>
        <taxon>Hexapoda</taxon>
        <taxon>Insecta</taxon>
        <taxon>Pterygota</taxon>
        <taxon>Neoptera</taxon>
        <taxon>Paraneoptera</taxon>
        <taxon>Hemiptera</taxon>
        <taxon>Sternorrhyncha</taxon>
        <taxon>Aleyrodoidea</taxon>
        <taxon>Aleyrodidae</taxon>
        <taxon>Aleyrodinae</taxon>
        <taxon>Bemisia</taxon>
    </lineage>
</organism>
<evidence type="ECO:0000256" key="3">
    <source>
        <dbReference type="ARBA" id="ARBA00023125"/>
    </source>
</evidence>
<dbReference type="Proteomes" id="UP001152759">
    <property type="component" value="Chromosome 2"/>
</dbReference>
<dbReference type="PANTHER" id="PTHR24331">
    <property type="entry name" value="DBX"/>
    <property type="match status" value="1"/>
</dbReference>
<dbReference type="Gene3D" id="1.10.10.60">
    <property type="entry name" value="Homeodomain-like"/>
    <property type="match status" value="1"/>
</dbReference>
<keyword evidence="4 7" id="KW-0371">Homeobox</keyword>
<feature type="compositionally biased region" description="Basic and acidic residues" evidence="9">
    <location>
        <begin position="75"/>
        <end position="96"/>
    </location>
</feature>
<sequence>MFSAIGERMGHLSKCEMKSRCLPFAVDNLLGARVPLPGSGAGGGSGRGGEGSGEPVCSPVFNRFEALELEATPEYGHDDPREDSHSREEEERDSSQSRESSPGHPPKSQFSDYEEEQEAAARRDSMDGSFLNADSRDLSFELQRRHTPDAPAPARNGNCKGTFNFFEMCKSRQELDKQYYESVSHSDKVIKNIFLDRYSPSKFTAAIKSEDAHRTPVAAEEGVTVEKPELKFSVDAILGNVFKQQNSPSASIFQEAGRTSLFGFGNNVAKPIARPAATYRPALHHTLFTCRQPFITVGSNPGVGTVFPLPGTFPWAQHSRGKPRRQMMRRAVFSDLQRKGLEKRFQIQKYISKPDRKKLAEKLGLKDSQVKIWFQNRRMKWRNSKERELLASGGSREQTLPTKNNPHPDLSDAASEVLDVEGAGAGPEGEGVKRGLGASEGDSAAAAKKTRGPEDPAEEGPPHSDASLPSDDDDEDEEINVT</sequence>
<evidence type="ECO:0000313" key="12">
    <source>
        <dbReference type="Proteomes" id="UP001152759"/>
    </source>
</evidence>
<dbReference type="EMBL" id="OU963863">
    <property type="protein sequence ID" value="CAH0385309.1"/>
    <property type="molecule type" value="Genomic_DNA"/>
</dbReference>
<dbReference type="AlphaFoldDB" id="A0A9P0A726"/>
<dbReference type="GO" id="GO:0000981">
    <property type="term" value="F:DNA-binding transcription factor activity, RNA polymerase II-specific"/>
    <property type="evidence" value="ECO:0007669"/>
    <property type="project" value="InterPro"/>
</dbReference>
<feature type="domain" description="Homeobox" evidence="10">
    <location>
        <begin position="324"/>
        <end position="384"/>
    </location>
</feature>
<keyword evidence="3 7" id="KW-0238">DNA-binding</keyword>
<dbReference type="PANTHER" id="PTHR24331:SF0">
    <property type="entry name" value="DBX"/>
    <property type="match status" value="1"/>
</dbReference>
<evidence type="ECO:0000256" key="2">
    <source>
        <dbReference type="ARBA" id="ARBA00022473"/>
    </source>
</evidence>
<accession>A0A9P0A726</accession>